<dbReference type="SUPFAM" id="SSF52540">
    <property type="entry name" value="P-loop containing nucleoside triphosphate hydrolases"/>
    <property type="match status" value="1"/>
</dbReference>
<evidence type="ECO:0000313" key="2">
    <source>
        <dbReference type="EMBL" id="ABX48408.1"/>
    </source>
</evidence>
<dbReference type="InterPro" id="IPR002477">
    <property type="entry name" value="Peptidoglycan-bd-like"/>
</dbReference>
<dbReference type="InterPro" id="IPR049945">
    <property type="entry name" value="AAA_22"/>
</dbReference>
<dbReference type="PANTHER" id="PTHR35894">
    <property type="entry name" value="GENERAL SECRETION PATHWAY PROTEIN A-RELATED"/>
    <property type="match status" value="1"/>
</dbReference>
<dbReference type="GeneID" id="11771509"/>
<dbReference type="Pfam" id="PF01471">
    <property type="entry name" value="PG_binding_1"/>
    <property type="match status" value="1"/>
</dbReference>
<dbReference type="InterPro" id="IPR036365">
    <property type="entry name" value="PGBD-like_sf"/>
</dbReference>
<dbReference type="AlphaFoldDB" id="A9L5J1"/>
<protein>
    <submittedName>
        <fullName evidence="2">Peptidoglycan-binding domain 1 protein</fullName>
    </submittedName>
</protein>
<dbReference type="Pfam" id="PF13401">
    <property type="entry name" value="AAA_22"/>
    <property type="match status" value="1"/>
</dbReference>
<dbReference type="PANTHER" id="PTHR35894:SF1">
    <property type="entry name" value="PHOSPHORIBULOKINASE _ URIDINE KINASE FAMILY"/>
    <property type="match status" value="1"/>
</dbReference>
<dbReference type="Gene3D" id="3.90.70.10">
    <property type="entry name" value="Cysteine proteinases"/>
    <property type="match status" value="1"/>
</dbReference>
<accession>A9L5J1</accession>
<feature type="domain" description="AAA+ ATPase" evidence="1">
    <location>
        <begin position="42"/>
        <end position="195"/>
    </location>
</feature>
<proteinExistence type="predicted"/>
<dbReference type="Proteomes" id="UP000000770">
    <property type="component" value="Chromosome"/>
</dbReference>
<dbReference type="Gene3D" id="1.10.101.10">
    <property type="entry name" value="PGBD-like superfamily/PGBD"/>
    <property type="match status" value="1"/>
</dbReference>
<evidence type="ECO:0000313" key="3">
    <source>
        <dbReference type="Proteomes" id="UP000000770"/>
    </source>
</evidence>
<dbReference type="InterPro" id="IPR052026">
    <property type="entry name" value="ExeA_AAA_ATPase_DNA-bind"/>
</dbReference>
<dbReference type="CDD" id="cd00009">
    <property type="entry name" value="AAA"/>
    <property type="match status" value="1"/>
</dbReference>
<dbReference type="SUPFAM" id="SSF47090">
    <property type="entry name" value="PGBD-like"/>
    <property type="match status" value="1"/>
</dbReference>
<dbReference type="Gene3D" id="3.40.50.300">
    <property type="entry name" value="P-loop containing nucleotide triphosphate hydrolases"/>
    <property type="match status" value="1"/>
</dbReference>
<organism evidence="2 3">
    <name type="scientific">Shewanella baltica (strain OS195)</name>
    <dbReference type="NCBI Taxonomy" id="399599"/>
    <lineage>
        <taxon>Bacteria</taxon>
        <taxon>Pseudomonadati</taxon>
        <taxon>Pseudomonadota</taxon>
        <taxon>Gammaproteobacteria</taxon>
        <taxon>Alteromonadales</taxon>
        <taxon>Shewanellaceae</taxon>
        <taxon>Shewanella</taxon>
    </lineage>
</organism>
<evidence type="ECO:0000259" key="1">
    <source>
        <dbReference type="SMART" id="SM00382"/>
    </source>
</evidence>
<gene>
    <name evidence="2" type="ordered locus">Sbal195_1233</name>
</gene>
<dbReference type="InterPro" id="IPR036366">
    <property type="entry name" value="PGBDSf"/>
</dbReference>
<name>A9L5J1_SHEB9</name>
<dbReference type="KEGG" id="sbn:Sbal195_1233"/>
<dbReference type="InterPro" id="IPR027417">
    <property type="entry name" value="P-loop_NTPase"/>
</dbReference>
<dbReference type="GO" id="GO:0016887">
    <property type="term" value="F:ATP hydrolysis activity"/>
    <property type="evidence" value="ECO:0007669"/>
    <property type="project" value="InterPro"/>
</dbReference>
<dbReference type="SMART" id="SM00382">
    <property type="entry name" value="AAA"/>
    <property type="match status" value="1"/>
</dbReference>
<dbReference type="HOGENOM" id="CLU_024125_2_1_6"/>
<reference evidence="2 3" key="1">
    <citation type="submission" date="2007-11" db="EMBL/GenBank/DDBJ databases">
        <title>Complete sequence of chromosome of Shewanella baltica OS195.</title>
        <authorList>
            <consortium name="US DOE Joint Genome Institute"/>
            <person name="Copeland A."/>
            <person name="Lucas S."/>
            <person name="Lapidus A."/>
            <person name="Barry K."/>
            <person name="Glavina del Rio T."/>
            <person name="Dalin E."/>
            <person name="Tice H."/>
            <person name="Pitluck S."/>
            <person name="Chain P."/>
            <person name="Malfatti S."/>
            <person name="Shin M."/>
            <person name="Vergez L."/>
            <person name="Schmutz J."/>
            <person name="Larimer F."/>
            <person name="Land M."/>
            <person name="Hauser L."/>
            <person name="Kyrpides N."/>
            <person name="Kim E."/>
            <person name="Brettar I."/>
            <person name="Rodrigues J."/>
            <person name="Konstantinidis K."/>
            <person name="Klappenbach J."/>
            <person name="Hofle M."/>
            <person name="Tiedje J."/>
            <person name="Richardson P."/>
        </authorList>
    </citation>
    <scope>NUCLEOTIDE SEQUENCE [LARGE SCALE GENOMIC DNA]</scope>
    <source>
        <strain evidence="2 3">OS195</strain>
    </source>
</reference>
<dbReference type="EMBL" id="CP000891">
    <property type="protein sequence ID" value="ABX48408.1"/>
    <property type="molecule type" value="Genomic_DNA"/>
</dbReference>
<dbReference type="InterPro" id="IPR003593">
    <property type="entry name" value="AAA+_ATPase"/>
</dbReference>
<sequence>MYKAFYGLSDNPFSIAPNPHYLFLSDRHREALAHLTYGLGETGGFVLLTGEVGTGKTTVSRCLLGQLPDNTDTAFILNPSLTELELLATLCDELKISYGDNPTLKQLTDHLSRFLLDNHSKGRNTVLIIDEAQHLRPEVLEQLRLLTNLETDTKKLLQVILIGQPELQLLLKRQELRQLAQRITARYHLLPLNEDEIALYVLHRLQVAGRFEPLFTRKAVKVLQKYSGGIPRLINLLCERSLMAGYAQSRVPIDHHMVRQAAAEVLGEEEPTQNRYLWPTATAAALFVAFGVSYWLFTDKPVNAASASSMALESTSANVAASNIQALSATEGISKLVQPVDQQSSQVSIPDPNQRLLNDAINQSRDIDTAFAGLFSVWGKVPYKGLTACQSAVEQGLACYQQQGNWMSLTRLNYPAVVYLVDDNQQDFYGAVIAVDGEQLLMQLGEQQLWVDRAWFNQHFSGTFEILWQAPNLPMMDISQKSSPGQLQWLENALAHVNNRNTRRVNQFDVQLENDLKSFQSQHGLKADGIAGNQTLVRLNLYLSQQGPRLTDNGARS</sequence>
<dbReference type="RefSeq" id="WP_006085041.1">
    <property type="nucleotide sequence ID" value="NC_009997.1"/>
</dbReference>